<reference evidence="2" key="1">
    <citation type="submission" date="2023-04" db="EMBL/GenBank/DDBJ databases">
        <authorList>
            <consortium name="ELIXIR-Norway"/>
        </authorList>
    </citation>
    <scope>NUCLEOTIDE SEQUENCE [LARGE SCALE GENOMIC DNA]</scope>
</reference>
<sequence>MPERAEAGPPEALARRCQLRRKFLAWPGGNLGVSAGGLPPPRGGLWESELQPGPGLLGARSRRGCAGVR</sequence>
<keyword evidence="3" id="KW-1185">Reference proteome</keyword>
<feature type="region of interest" description="Disordered" evidence="1">
    <location>
        <begin position="50"/>
        <end position="69"/>
    </location>
</feature>
<evidence type="ECO:0000313" key="3">
    <source>
        <dbReference type="Proteomes" id="UP001176941"/>
    </source>
</evidence>
<accession>A0ABN8Y7M0</accession>
<organism evidence="2 3">
    <name type="scientific">Rangifer tarandus platyrhynchus</name>
    <name type="common">Svalbard reindeer</name>
    <dbReference type="NCBI Taxonomy" id="3082113"/>
    <lineage>
        <taxon>Eukaryota</taxon>
        <taxon>Metazoa</taxon>
        <taxon>Chordata</taxon>
        <taxon>Craniata</taxon>
        <taxon>Vertebrata</taxon>
        <taxon>Euteleostomi</taxon>
        <taxon>Mammalia</taxon>
        <taxon>Eutheria</taxon>
        <taxon>Laurasiatheria</taxon>
        <taxon>Artiodactyla</taxon>
        <taxon>Ruminantia</taxon>
        <taxon>Pecora</taxon>
        <taxon>Cervidae</taxon>
        <taxon>Odocoileinae</taxon>
        <taxon>Rangifer</taxon>
    </lineage>
</organism>
<dbReference type="EMBL" id="OX459949">
    <property type="protein sequence ID" value="CAI9155836.1"/>
    <property type="molecule type" value="Genomic_DNA"/>
</dbReference>
<evidence type="ECO:0000313" key="2">
    <source>
        <dbReference type="EMBL" id="CAI9155836.1"/>
    </source>
</evidence>
<dbReference type="Proteomes" id="UP001176941">
    <property type="component" value="Chromosome 13"/>
</dbReference>
<gene>
    <name evidence="2" type="ORF">MRATA1EN1_LOCUS4798</name>
</gene>
<name>A0ABN8Y7M0_RANTA</name>
<evidence type="ECO:0000256" key="1">
    <source>
        <dbReference type="SAM" id="MobiDB-lite"/>
    </source>
</evidence>
<proteinExistence type="predicted"/>
<protein>
    <submittedName>
        <fullName evidence="2">Uncharacterized protein</fullName>
    </submittedName>
</protein>